<evidence type="ECO:0000256" key="6">
    <source>
        <dbReference type="ARBA" id="ARBA00022833"/>
    </source>
</evidence>
<dbReference type="Pfam" id="PF21886">
    <property type="entry name" value="BRF2-like_C_cyclin_rpt"/>
    <property type="match status" value="1"/>
</dbReference>
<keyword evidence="4" id="KW-0677">Repeat</keyword>
<dbReference type="GO" id="GO:0070897">
    <property type="term" value="P:transcription preinitiation complex assembly"/>
    <property type="evidence" value="ECO:0007669"/>
    <property type="project" value="InterPro"/>
</dbReference>
<dbReference type="InterPro" id="IPR036915">
    <property type="entry name" value="Cyclin-like_sf"/>
</dbReference>
<dbReference type="GO" id="GO:0008270">
    <property type="term" value="F:zinc ion binding"/>
    <property type="evidence" value="ECO:0007669"/>
    <property type="project" value="UniProtKB-KW"/>
</dbReference>
<evidence type="ECO:0000256" key="1">
    <source>
        <dbReference type="ARBA" id="ARBA00004123"/>
    </source>
</evidence>
<dbReference type="InterPro" id="IPR054078">
    <property type="entry name" value="BRF2-like_C"/>
</dbReference>
<keyword evidence="3" id="KW-0479">Metal-binding</keyword>
<feature type="domain" description="TFIIB-type" evidence="18">
    <location>
        <begin position="3"/>
        <end position="36"/>
    </location>
</feature>
<dbReference type="PROSITE" id="PS51134">
    <property type="entry name" value="ZF_TFIIB"/>
    <property type="match status" value="1"/>
</dbReference>
<keyword evidence="8" id="KW-0558">Oxidation</keyword>
<evidence type="ECO:0000256" key="14">
    <source>
        <dbReference type="ARBA" id="ARBA00045875"/>
    </source>
</evidence>
<dbReference type="GO" id="GO:0097550">
    <property type="term" value="C:transcription preinitiation complex"/>
    <property type="evidence" value="ECO:0007669"/>
    <property type="project" value="TreeGrafter"/>
</dbReference>
<feature type="compositionally biased region" description="Acidic residues" evidence="17">
    <location>
        <begin position="364"/>
        <end position="373"/>
    </location>
</feature>
<evidence type="ECO:0000259" key="18">
    <source>
        <dbReference type="PROSITE" id="PS51134"/>
    </source>
</evidence>
<evidence type="ECO:0000256" key="9">
    <source>
        <dbReference type="ARBA" id="ARBA00023159"/>
    </source>
</evidence>
<dbReference type="PANTHER" id="PTHR11618">
    <property type="entry name" value="TRANSCRIPTION INITIATION FACTOR IIB-RELATED"/>
    <property type="match status" value="1"/>
</dbReference>
<comment type="function">
    <text evidence="14">General activator of RNA polymerase III transcription. Factor exclusively required for RNA polymerase III transcription of genes with promoter elements upstream of the initiation sites. Contributes to the regulation of gene expression; functions as activator in the absence of oxidative stress. Down-regulates expression of target genes in response to oxidative stress. Overexpression protects cells against apoptosis in response to oxidative stress.</text>
</comment>
<reference evidence="19" key="2">
    <citation type="submission" date="2025-09" db="UniProtKB">
        <authorList>
            <consortium name="Ensembl"/>
        </authorList>
    </citation>
    <scope>IDENTIFICATION</scope>
</reference>
<feature type="region of interest" description="Disordered" evidence="17">
    <location>
        <begin position="354"/>
        <end position="380"/>
    </location>
</feature>
<name>A0A8C5WK89_9ANUR</name>
<evidence type="ECO:0000313" key="19">
    <source>
        <dbReference type="Ensembl" id="ENSLLEP00000044640.1"/>
    </source>
</evidence>
<dbReference type="Gene3D" id="2.20.25.10">
    <property type="match status" value="1"/>
</dbReference>
<keyword evidence="6" id="KW-0862">Zinc</keyword>
<reference evidence="19" key="1">
    <citation type="submission" date="2025-08" db="UniProtKB">
        <authorList>
            <consortium name="Ensembl"/>
        </authorList>
    </citation>
    <scope>IDENTIFICATION</scope>
</reference>
<keyword evidence="11" id="KW-0539">Nucleus</keyword>
<keyword evidence="5 16" id="KW-0863">Zinc-finger</keyword>
<dbReference type="Pfam" id="PF00382">
    <property type="entry name" value="TFIIB"/>
    <property type="match status" value="1"/>
</dbReference>
<keyword evidence="9" id="KW-0010">Activator</keyword>
<dbReference type="InterPro" id="IPR013150">
    <property type="entry name" value="TFIIB_cyclin"/>
</dbReference>
<dbReference type="FunFam" id="2.20.25.10:FF:000014">
    <property type="entry name" value="Transcription factor IIIB 50 kDa subunit"/>
    <property type="match status" value="1"/>
</dbReference>
<comment type="subcellular location">
    <subcellularLocation>
        <location evidence="1">Nucleus</location>
    </subcellularLocation>
</comment>
<dbReference type="SUPFAM" id="SSF57783">
    <property type="entry name" value="Zinc beta-ribbon"/>
    <property type="match status" value="1"/>
</dbReference>
<dbReference type="SUPFAM" id="SSF47954">
    <property type="entry name" value="Cyclin-like"/>
    <property type="match status" value="1"/>
</dbReference>
<evidence type="ECO:0000256" key="8">
    <source>
        <dbReference type="ARBA" id="ARBA00023097"/>
    </source>
</evidence>
<keyword evidence="10" id="KW-0804">Transcription</keyword>
<evidence type="ECO:0000313" key="20">
    <source>
        <dbReference type="Proteomes" id="UP000694569"/>
    </source>
</evidence>
<dbReference type="Proteomes" id="UP000694569">
    <property type="component" value="Unplaced"/>
</dbReference>
<protein>
    <recommendedName>
        <fullName evidence="12">Transcription factor IIIB 50 kDa subunit</fullName>
    </recommendedName>
    <alternativeName>
        <fullName evidence="13">B-related factor 2</fullName>
    </alternativeName>
</protein>
<evidence type="ECO:0000256" key="3">
    <source>
        <dbReference type="ARBA" id="ARBA00022723"/>
    </source>
</evidence>
<evidence type="ECO:0000256" key="15">
    <source>
        <dbReference type="ARBA" id="ARBA00063780"/>
    </source>
</evidence>
<comment type="subunit">
    <text evidence="15">Component of TFIIIB complexes. Interacts with TBP and forms a ternary complex with TBp and target DNA sequences.</text>
</comment>
<comment type="similarity">
    <text evidence="2">Belongs to the TFIIB family.</text>
</comment>
<evidence type="ECO:0000256" key="5">
    <source>
        <dbReference type="ARBA" id="ARBA00022771"/>
    </source>
</evidence>
<dbReference type="InterPro" id="IPR013137">
    <property type="entry name" value="Znf_TFIIB"/>
</dbReference>
<organism evidence="19 20">
    <name type="scientific">Leptobrachium leishanense</name>
    <name type="common">Leishan spiny toad</name>
    <dbReference type="NCBI Taxonomy" id="445787"/>
    <lineage>
        <taxon>Eukaryota</taxon>
        <taxon>Metazoa</taxon>
        <taxon>Chordata</taxon>
        <taxon>Craniata</taxon>
        <taxon>Vertebrata</taxon>
        <taxon>Euteleostomi</taxon>
        <taxon>Amphibia</taxon>
        <taxon>Batrachia</taxon>
        <taxon>Anura</taxon>
        <taxon>Pelobatoidea</taxon>
        <taxon>Megophryidae</taxon>
        <taxon>Leptobrachium</taxon>
    </lineage>
</organism>
<proteinExistence type="inferred from homology"/>
<dbReference type="GO" id="GO:0005634">
    <property type="term" value="C:nucleus"/>
    <property type="evidence" value="ECO:0007669"/>
    <property type="project" value="UniProtKB-SubCell"/>
</dbReference>
<evidence type="ECO:0000256" key="13">
    <source>
        <dbReference type="ARBA" id="ARBA00042630"/>
    </source>
</evidence>
<evidence type="ECO:0000256" key="10">
    <source>
        <dbReference type="ARBA" id="ARBA00023163"/>
    </source>
</evidence>
<dbReference type="FunFam" id="1.10.472.10:FF:000046">
    <property type="entry name" value="Transcription factor IIIB 50 kDa subunit"/>
    <property type="match status" value="1"/>
</dbReference>
<evidence type="ECO:0000256" key="4">
    <source>
        <dbReference type="ARBA" id="ARBA00022737"/>
    </source>
</evidence>
<accession>A0A8C5WK89</accession>
<evidence type="ECO:0000256" key="12">
    <source>
        <dbReference type="ARBA" id="ARBA00039848"/>
    </source>
</evidence>
<sequence length="396" mass="45017">MSRPRQCPDCGSHEIAEDAHYSQDQLVCTDCGFILSEGILTTTQTEEGFQQVVRFSESTGQRESTSKSKLKGIKRVRDICRVLRLPDSFADTAVSYYEQAFDHPKYHFVTTQKKEAVMGCCVYIMCRQHHWPLTMATICSLVYSKEEIYASVYPDVVQTLNLDVPSLSLSELAKSHCKSFKLFENSTPAPMGYVENLNKVLERTLQTLELASDTWLVTGRHPIPIITAAAYVSWQSLQPSPRLKCTFSAFCQLCDVHLPPPSKKRLKEFHEIFLKLSSQLPWLKMFSLDKNTVVRHLGDILKHRIYLMRRAITAEAEKVTTEPINPTSTASPCNKTPFLPPCVMNPSKRRRYVDSLPESQNITGDEDISDGEIDQYLRTPDEVEEVRRAQAEFPSP</sequence>
<dbReference type="Gene3D" id="1.10.472.10">
    <property type="entry name" value="Cyclin-like"/>
    <property type="match status" value="2"/>
</dbReference>
<gene>
    <name evidence="19" type="primary">BRF2</name>
</gene>
<keyword evidence="20" id="KW-1185">Reference proteome</keyword>
<dbReference type="InterPro" id="IPR000812">
    <property type="entry name" value="TFIIB"/>
</dbReference>
<keyword evidence="7" id="KW-0805">Transcription regulation</keyword>
<dbReference type="AlphaFoldDB" id="A0A8C5WK89"/>
<evidence type="ECO:0000256" key="16">
    <source>
        <dbReference type="PROSITE-ProRule" id="PRU00469"/>
    </source>
</evidence>
<dbReference type="OrthoDB" id="2121711at2759"/>
<dbReference type="Ensembl" id="ENSLLET00000046430.1">
    <property type="protein sequence ID" value="ENSLLEP00000044640.1"/>
    <property type="gene ID" value="ENSLLEG00000028348.1"/>
</dbReference>
<dbReference type="CDD" id="cd20555">
    <property type="entry name" value="CYCLIN_BRF2"/>
    <property type="match status" value="1"/>
</dbReference>
<evidence type="ECO:0000256" key="17">
    <source>
        <dbReference type="SAM" id="MobiDB-lite"/>
    </source>
</evidence>
<dbReference type="GeneTree" id="ENSGT00390000002288"/>
<evidence type="ECO:0000256" key="2">
    <source>
        <dbReference type="ARBA" id="ARBA00010857"/>
    </source>
</evidence>
<dbReference type="GO" id="GO:0017025">
    <property type="term" value="F:TBP-class protein binding"/>
    <property type="evidence" value="ECO:0007669"/>
    <property type="project" value="InterPro"/>
</dbReference>
<evidence type="ECO:0000256" key="11">
    <source>
        <dbReference type="ARBA" id="ARBA00023242"/>
    </source>
</evidence>
<evidence type="ECO:0000256" key="7">
    <source>
        <dbReference type="ARBA" id="ARBA00023015"/>
    </source>
</evidence>
<dbReference type="PANTHER" id="PTHR11618:SF5">
    <property type="entry name" value="TRANSCRIPTION FACTOR IIIB 50 KDA SUBUNIT"/>
    <property type="match status" value="1"/>
</dbReference>